<gene>
    <name evidence="2" type="ORF">EZS28_048929</name>
</gene>
<feature type="chain" id="PRO_5023877118" evidence="1">
    <location>
        <begin position="22"/>
        <end position="89"/>
    </location>
</feature>
<sequence length="89" mass="10699">MPQQLFQYLILVFFFWKDTLAQIYRLPFLKEQILAEIKQAKVIFTEFEKSRICASSAAKSISKQTWKEIYYIERTLLPIFDIRSKELSQ</sequence>
<evidence type="ECO:0000313" key="3">
    <source>
        <dbReference type="Proteomes" id="UP000324800"/>
    </source>
</evidence>
<comment type="caution">
    <text evidence="2">The sequence shown here is derived from an EMBL/GenBank/DDBJ whole genome shotgun (WGS) entry which is preliminary data.</text>
</comment>
<dbReference type="EMBL" id="SNRW01034447">
    <property type="protein sequence ID" value="KAA6355544.1"/>
    <property type="molecule type" value="Genomic_DNA"/>
</dbReference>
<evidence type="ECO:0000313" key="2">
    <source>
        <dbReference type="EMBL" id="KAA6355544.1"/>
    </source>
</evidence>
<dbReference type="Proteomes" id="UP000324800">
    <property type="component" value="Unassembled WGS sequence"/>
</dbReference>
<protein>
    <submittedName>
        <fullName evidence="2">Uncharacterized protein</fullName>
    </submittedName>
</protein>
<feature type="signal peptide" evidence="1">
    <location>
        <begin position="1"/>
        <end position="21"/>
    </location>
</feature>
<dbReference type="AlphaFoldDB" id="A0A5J4TAZ9"/>
<evidence type="ECO:0000256" key="1">
    <source>
        <dbReference type="SAM" id="SignalP"/>
    </source>
</evidence>
<organism evidence="2 3">
    <name type="scientific">Streblomastix strix</name>
    <dbReference type="NCBI Taxonomy" id="222440"/>
    <lineage>
        <taxon>Eukaryota</taxon>
        <taxon>Metamonada</taxon>
        <taxon>Preaxostyla</taxon>
        <taxon>Oxymonadida</taxon>
        <taxon>Streblomastigidae</taxon>
        <taxon>Streblomastix</taxon>
    </lineage>
</organism>
<proteinExistence type="predicted"/>
<keyword evidence="1" id="KW-0732">Signal</keyword>
<name>A0A5J4TAZ9_9EUKA</name>
<accession>A0A5J4TAZ9</accession>
<reference evidence="2 3" key="1">
    <citation type="submission" date="2019-03" db="EMBL/GenBank/DDBJ databases">
        <title>Single cell metagenomics reveals metabolic interactions within the superorganism composed of flagellate Streblomastix strix and complex community of Bacteroidetes bacteria on its surface.</title>
        <authorList>
            <person name="Treitli S.C."/>
            <person name="Kolisko M."/>
            <person name="Husnik F."/>
            <person name="Keeling P."/>
            <person name="Hampl V."/>
        </authorList>
    </citation>
    <scope>NUCLEOTIDE SEQUENCE [LARGE SCALE GENOMIC DNA]</scope>
    <source>
        <strain evidence="2">ST1C</strain>
    </source>
</reference>
<feature type="non-terminal residue" evidence="2">
    <location>
        <position position="89"/>
    </location>
</feature>